<accession>A0A0L9TWF2</accession>
<reference evidence="2" key="1">
    <citation type="journal article" date="2015" name="Proc. Natl. Acad. Sci. U.S.A.">
        <title>Genome sequencing of adzuki bean (Vigna angularis) provides insight into high starch and low fat accumulation and domestication.</title>
        <authorList>
            <person name="Yang K."/>
            <person name="Tian Z."/>
            <person name="Chen C."/>
            <person name="Luo L."/>
            <person name="Zhao B."/>
            <person name="Wang Z."/>
            <person name="Yu L."/>
            <person name="Li Y."/>
            <person name="Sun Y."/>
            <person name="Li W."/>
            <person name="Chen Y."/>
            <person name="Li Y."/>
            <person name="Zhang Y."/>
            <person name="Ai D."/>
            <person name="Zhao J."/>
            <person name="Shang C."/>
            <person name="Ma Y."/>
            <person name="Wu B."/>
            <person name="Wang M."/>
            <person name="Gao L."/>
            <person name="Sun D."/>
            <person name="Zhang P."/>
            <person name="Guo F."/>
            <person name="Wang W."/>
            <person name="Li Y."/>
            <person name="Wang J."/>
            <person name="Varshney R.K."/>
            <person name="Wang J."/>
            <person name="Ling H.Q."/>
            <person name="Wan P."/>
        </authorList>
    </citation>
    <scope>NUCLEOTIDE SEQUENCE</scope>
    <source>
        <strain evidence="2">cv. Jingnong 6</strain>
    </source>
</reference>
<sequence>MKIEEKLVYQPWQATQNQLNILVNIFNHGVTHPSQDQIREIIAQPREYEEIREYSIYCLFQNHGNPMKLRHLELDVTGALYSHLSPFMFDLSWVIMKAPRLLSLFPIPIILEEEEEVTQPMSFCIRPPSTELSLRLSLPDQESP</sequence>
<proteinExistence type="predicted"/>
<evidence type="ECO:0000313" key="2">
    <source>
        <dbReference type="Proteomes" id="UP000053144"/>
    </source>
</evidence>
<gene>
    <name evidence="1" type="ORF">LR48_Vigan02g097600</name>
</gene>
<evidence type="ECO:0000313" key="1">
    <source>
        <dbReference type="EMBL" id="KOM34826.1"/>
    </source>
</evidence>
<dbReference type="Gramene" id="KOM34826">
    <property type="protein sequence ID" value="KOM34826"/>
    <property type="gene ID" value="LR48_Vigan02g097600"/>
</dbReference>
<dbReference type="EMBL" id="CM003372">
    <property type="protein sequence ID" value="KOM34826.1"/>
    <property type="molecule type" value="Genomic_DNA"/>
</dbReference>
<organism evidence="1 2">
    <name type="scientific">Phaseolus angularis</name>
    <name type="common">Azuki bean</name>
    <name type="synonym">Vigna angularis</name>
    <dbReference type="NCBI Taxonomy" id="3914"/>
    <lineage>
        <taxon>Eukaryota</taxon>
        <taxon>Viridiplantae</taxon>
        <taxon>Streptophyta</taxon>
        <taxon>Embryophyta</taxon>
        <taxon>Tracheophyta</taxon>
        <taxon>Spermatophyta</taxon>
        <taxon>Magnoliopsida</taxon>
        <taxon>eudicotyledons</taxon>
        <taxon>Gunneridae</taxon>
        <taxon>Pentapetalae</taxon>
        <taxon>rosids</taxon>
        <taxon>fabids</taxon>
        <taxon>Fabales</taxon>
        <taxon>Fabaceae</taxon>
        <taxon>Papilionoideae</taxon>
        <taxon>50 kb inversion clade</taxon>
        <taxon>NPAAA clade</taxon>
        <taxon>indigoferoid/millettioid clade</taxon>
        <taxon>Phaseoleae</taxon>
        <taxon>Vigna</taxon>
    </lineage>
</organism>
<dbReference type="Proteomes" id="UP000053144">
    <property type="component" value="Chromosome 2"/>
</dbReference>
<dbReference type="AlphaFoldDB" id="A0A0L9TWF2"/>
<name>A0A0L9TWF2_PHAAN</name>
<protein>
    <submittedName>
        <fullName evidence="1">Uncharacterized protein</fullName>
    </submittedName>
</protein>